<keyword evidence="1" id="KW-0812">Transmembrane</keyword>
<name>A0A067WE30_9HYPH</name>
<feature type="transmembrane region" description="Helical" evidence="1">
    <location>
        <begin position="65"/>
        <end position="82"/>
    </location>
</feature>
<gene>
    <name evidence="2" type="ORF">O9A_00923</name>
</gene>
<dbReference type="HOGENOM" id="CLU_185851_0_0_5"/>
<protein>
    <submittedName>
        <fullName evidence="2">Uncharacterized protein</fullName>
    </submittedName>
</protein>
<comment type="caution">
    <text evidence="2">The sequence shown here is derived from an EMBL/GenBank/DDBJ whole genome shotgun (WGS) entry which is preliminary data.</text>
</comment>
<dbReference type="EMBL" id="AHPL01000008">
    <property type="protein sequence ID" value="KEC55043.1"/>
    <property type="molecule type" value="Genomic_DNA"/>
</dbReference>
<evidence type="ECO:0000313" key="3">
    <source>
        <dbReference type="Proteomes" id="UP000027015"/>
    </source>
</evidence>
<keyword evidence="3" id="KW-1185">Reference proteome</keyword>
<organism evidence="2 3">
    <name type="scientific">Bartonella koehlerae C-29</name>
    <dbReference type="NCBI Taxonomy" id="1134510"/>
    <lineage>
        <taxon>Bacteria</taxon>
        <taxon>Pseudomonadati</taxon>
        <taxon>Pseudomonadota</taxon>
        <taxon>Alphaproteobacteria</taxon>
        <taxon>Hyphomicrobiales</taxon>
        <taxon>Bartonellaceae</taxon>
        <taxon>Bartonella</taxon>
    </lineage>
</organism>
<keyword evidence="1" id="KW-1133">Transmembrane helix</keyword>
<sequence length="92" mass="10846">MLQQFVDVHSHVINFCTADNTVDDIRIKKVEEILGLQFISLYKSFLKDYGVEEIDFKKYPAFTRSAWVFLLVILFTETYSIYKAKSTFSLYN</sequence>
<dbReference type="eggNOG" id="ENOG5031P71">
    <property type="taxonomic scope" value="Bacteria"/>
</dbReference>
<proteinExistence type="predicted"/>
<dbReference type="InterPro" id="IPR037883">
    <property type="entry name" value="Knr4/Smi1-like_sf"/>
</dbReference>
<dbReference type="AlphaFoldDB" id="A0A067WE30"/>
<accession>A0A067WE30</accession>
<dbReference type="Gene3D" id="3.40.1580.10">
    <property type="entry name" value="SMI1/KNR4-like"/>
    <property type="match status" value="1"/>
</dbReference>
<evidence type="ECO:0000256" key="1">
    <source>
        <dbReference type="SAM" id="Phobius"/>
    </source>
</evidence>
<dbReference type="SUPFAM" id="SSF160631">
    <property type="entry name" value="SMI1/KNR4-like"/>
    <property type="match status" value="1"/>
</dbReference>
<dbReference type="Proteomes" id="UP000027015">
    <property type="component" value="Unassembled WGS sequence"/>
</dbReference>
<reference evidence="2 3" key="1">
    <citation type="submission" date="2012-04" db="EMBL/GenBank/DDBJ databases">
        <title>The Genome Sequence of Bartonella koehlerae C-29.</title>
        <authorList>
            <consortium name="The Broad Institute Genome Sequencing Platform"/>
            <consortium name="The Broad Institute Genome Sequencing Center for Infectious Disease"/>
            <person name="Feldgarden M."/>
            <person name="Kirby J."/>
            <person name="Kosoy M."/>
            <person name="Birtles R."/>
            <person name="Probert W.S."/>
            <person name="Chiaraviglio L."/>
            <person name="Walker B."/>
            <person name="Young S.K."/>
            <person name="Zeng Q."/>
            <person name="Gargeya S."/>
            <person name="Fitzgerald M."/>
            <person name="Haas B."/>
            <person name="Abouelleil A."/>
            <person name="Alvarado L."/>
            <person name="Arachchi H.M."/>
            <person name="Berlin A.M."/>
            <person name="Chapman S.B."/>
            <person name="Goldberg J."/>
            <person name="Griggs A."/>
            <person name="Gujja S."/>
            <person name="Hansen M."/>
            <person name="Howarth C."/>
            <person name="Imamovic A."/>
            <person name="Larimer J."/>
            <person name="McCowen C."/>
            <person name="Montmayeur A."/>
            <person name="Murphy C."/>
            <person name="Neiman D."/>
            <person name="Pearson M."/>
            <person name="Priest M."/>
            <person name="Roberts A."/>
            <person name="Saif S."/>
            <person name="Shea T."/>
            <person name="Sisk P."/>
            <person name="Sykes S."/>
            <person name="Wortman J."/>
            <person name="Nusbaum C."/>
            <person name="Birren B."/>
        </authorList>
    </citation>
    <scope>NUCLEOTIDE SEQUENCE [LARGE SCALE GENOMIC DNA]</scope>
    <source>
        <strain evidence="2 3">C-29</strain>
    </source>
</reference>
<keyword evidence="1" id="KW-0472">Membrane</keyword>
<evidence type="ECO:0000313" key="2">
    <source>
        <dbReference type="EMBL" id="KEC55043.1"/>
    </source>
</evidence>